<keyword evidence="6" id="KW-1185">Reference proteome</keyword>
<dbReference type="SUPFAM" id="SSF54909">
    <property type="entry name" value="Dimeric alpha+beta barrel"/>
    <property type="match status" value="1"/>
</dbReference>
<dbReference type="InterPro" id="IPR036390">
    <property type="entry name" value="WH_DNA-bd_sf"/>
</dbReference>
<dbReference type="PRINTS" id="PR00033">
    <property type="entry name" value="HTHASNC"/>
</dbReference>
<organism evidence="5 6">
    <name type="scientific">Lysobacter korlensis</name>
    <dbReference type="NCBI Taxonomy" id="553636"/>
    <lineage>
        <taxon>Bacteria</taxon>
        <taxon>Pseudomonadati</taxon>
        <taxon>Pseudomonadota</taxon>
        <taxon>Gammaproteobacteria</taxon>
        <taxon>Lysobacterales</taxon>
        <taxon>Lysobacteraceae</taxon>
        <taxon>Lysobacter</taxon>
    </lineage>
</organism>
<dbReference type="InterPro" id="IPR019887">
    <property type="entry name" value="Tscrpt_reg_AsnC/Lrp_C"/>
</dbReference>
<evidence type="ECO:0000313" key="5">
    <source>
        <dbReference type="EMBL" id="MFC0681200.1"/>
    </source>
</evidence>
<dbReference type="RefSeq" id="WP_386673597.1">
    <property type="nucleotide sequence ID" value="NZ_JBHLTG010000007.1"/>
</dbReference>
<dbReference type="PANTHER" id="PTHR30154">
    <property type="entry name" value="LEUCINE-RESPONSIVE REGULATORY PROTEIN"/>
    <property type="match status" value="1"/>
</dbReference>
<accession>A0ABV6RW53</accession>
<evidence type="ECO:0000256" key="3">
    <source>
        <dbReference type="ARBA" id="ARBA00023163"/>
    </source>
</evidence>
<dbReference type="EMBL" id="JBHLTG010000007">
    <property type="protein sequence ID" value="MFC0681200.1"/>
    <property type="molecule type" value="Genomic_DNA"/>
</dbReference>
<reference evidence="5 6" key="1">
    <citation type="submission" date="2024-09" db="EMBL/GenBank/DDBJ databases">
        <authorList>
            <person name="Sun Q."/>
            <person name="Mori K."/>
        </authorList>
    </citation>
    <scope>NUCLEOTIDE SEQUENCE [LARGE SCALE GENOMIC DNA]</scope>
    <source>
        <strain evidence="5 6">KCTC 23076</strain>
    </source>
</reference>
<proteinExistence type="predicted"/>
<gene>
    <name evidence="5" type="ORF">ACFFGH_25505</name>
</gene>
<dbReference type="Pfam" id="PF13412">
    <property type="entry name" value="HTH_24"/>
    <property type="match status" value="1"/>
</dbReference>
<dbReference type="InterPro" id="IPR011008">
    <property type="entry name" value="Dimeric_a/b-barrel"/>
</dbReference>
<dbReference type="InterPro" id="IPR036388">
    <property type="entry name" value="WH-like_DNA-bd_sf"/>
</dbReference>
<comment type="caution">
    <text evidence="5">The sequence shown here is derived from an EMBL/GenBank/DDBJ whole genome shotgun (WGS) entry which is preliminary data.</text>
</comment>
<protein>
    <submittedName>
        <fullName evidence="5">Lrp/AsnC family transcriptional regulator</fullName>
    </submittedName>
</protein>
<dbReference type="SUPFAM" id="SSF46785">
    <property type="entry name" value="Winged helix' DNA-binding domain"/>
    <property type="match status" value="1"/>
</dbReference>
<dbReference type="Gene3D" id="1.10.10.10">
    <property type="entry name" value="Winged helix-like DNA-binding domain superfamily/Winged helix DNA-binding domain"/>
    <property type="match status" value="1"/>
</dbReference>
<keyword evidence="1" id="KW-0805">Transcription regulation</keyword>
<keyword evidence="3" id="KW-0804">Transcription</keyword>
<dbReference type="Proteomes" id="UP001589896">
    <property type="component" value="Unassembled WGS sequence"/>
</dbReference>
<name>A0ABV6RW53_9GAMM</name>
<dbReference type="InterPro" id="IPR019888">
    <property type="entry name" value="Tscrpt_reg_AsnC-like"/>
</dbReference>
<dbReference type="PROSITE" id="PS50956">
    <property type="entry name" value="HTH_ASNC_2"/>
    <property type="match status" value="1"/>
</dbReference>
<dbReference type="PANTHER" id="PTHR30154:SF54">
    <property type="entry name" value="POSSIBLE TRANSCRIPTIONAL REGULATORY PROTEIN (PROBABLY LRP_ASNC-FAMILY)"/>
    <property type="match status" value="1"/>
</dbReference>
<evidence type="ECO:0000259" key="4">
    <source>
        <dbReference type="PROSITE" id="PS50956"/>
    </source>
</evidence>
<dbReference type="Pfam" id="PF01037">
    <property type="entry name" value="AsnC_trans_reg"/>
    <property type="match status" value="1"/>
</dbReference>
<sequence>MTVTDALDLRILDVLKTQGRISNSQLAAKLDVAPSTTHLRVRGLVERGVITGFLASIDQEQVGIAIQALVGVTLRPGARHTSINAFSEDARSLPEVLQLFFLGGGDDFIVHIGVADTGALRKFVVDHLSGHPSVASTRTSVVFNYHRNGVAASF</sequence>
<dbReference type="Gene3D" id="3.30.70.920">
    <property type="match status" value="1"/>
</dbReference>
<evidence type="ECO:0000256" key="2">
    <source>
        <dbReference type="ARBA" id="ARBA00023125"/>
    </source>
</evidence>
<feature type="domain" description="HTH asnC-type" evidence="4">
    <location>
        <begin position="1"/>
        <end position="65"/>
    </location>
</feature>
<evidence type="ECO:0000256" key="1">
    <source>
        <dbReference type="ARBA" id="ARBA00023015"/>
    </source>
</evidence>
<dbReference type="InterPro" id="IPR000485">
    <property type="entry name" value="AsnC-type_HTH_dom"/>
</dbReference>
<evidence type="ECO:0000313" key="6">
    <source>
        <dbReference type="Proteomes" id="UP001589896"/>
    </source>
</evidence>
<keyword evidence="2" id="KW-0238">DNA-binding</keyword>
<dbReference type="SMART" id="SM00344">
    <property type="entry name" value="HTH_ASNC"/>
    <property type="match status" value="1"/>
</dbReference>